<reference evidence="1 2" key="1">
    <citation type="submission" date="2019-08" db="EMBL/GenBank/DDBJ databases">
        <authorList>
            <person name="Herpell B J."/>
        </authorList>
    </citation>
    <scope>NUCLEOTIDE SEQUENCE [LARGE SCALE GENOMIC DNA]</scope>
    <source>
        <strain evidence="2">Msb3</strain>
        <plasmid evidence="1 2">pI</plasmid>
    </source>
</reference>
<dbReference type="AlphaFoldDB" id="A0A5Q4ZE01"/>
<dbReference type="EMBL" id="LR699555">
    <property type="protein sequence ID" value="VVD30853.1"/>
    <property type="molecule type" value="Genomic_DNA"/>
</dbReference>
<name>A0A5Q4ZE01_9BURK</name>
<organism evidence="1 2">
    <name type="scientific">Paraburkholderia dioscoreae</name>
    <dbReference type="NCBI Taxonomy" id="2604047"/>
    <lineage>
        <taxon>Bacteria</taxon>
        <taxon>Pseudomonadati</taxon>
        <taxon>Pseudomonadota</taxon>
        <taxon>Betaproteobacteria</taxon>
        <taxon>Burkholderiales</taxon>
        <taxon>Burkholderiaceae</taxon>
        <taxon>Paraburkholderia</taxon>
    </lineage>
</organism>
<evidence type="ECO:0000313" key="1">
    <source>
        <dbReference type="EMBL" id="VVD30853.1"/>
    </source>
</evidence>
<keyword evidence="1" id="KW-0614">Plasmid</keyword>
<proteinExistence type="predicted"/>
<accession>A0A5Q4ZE01</accession>
<keyword evidence="2" id="KW-1185">Reference proteome</keyword>
<protein>
    <submittedName>
        <fullName evidence="1">Uncharacterized protein</fullName>
    </submittedName>
</protein>
<geneLocation type="plasmid" evidence="1 2">
    <name>pI</name>
</geneLocation>
<dbReference type="Proteomes" id="UP000325811">
    <property type="component" value="Plasmid pI"/>
</dbReference>
<gene>
    <name evidence="1" type="ORF">PDMSB3_0017</name>
</gene>
<dbReference type="KEGG" id="pdio:PDMSB3_0017.2"/>
<sequence>MNCHFITLQFDASKYMEALGAFKRLCSAQRAPTLTRYLHSTTFPVFWKCEIFGEMP</sequence>
<evidence type="ECO:0000313" key="2">
    <source>
        <dbReference type="Proteomes" id="UP000325811"/>
    </source>
</evidence>